<reference evidence="2 3" key="1">
    <citation type="submission" date="2022-06" db="EMBL/GenBank/DDBJ databases">
        <title>Genomic Encyclopedia of Type Strains, Phase I: the one thousand microbial genomes (KMG-I) project.</title>
        <authorList>
            <person name="Kyrpides N."/>
        </authorList>
    </citation>
    <scope>NUCLEOTIDE SEQUENCE [LARGE SCALE GENOMIC DNA]</scope>
    <source>
        <strain evidence="2 3">DSM 43889</strain>
    </source>
</reference>
<sequence>MNDTSDPGRLLASSGARPTSTVHAHPTAADKDAAARDGITGAWITRCAVRSPIVGRLYGHVDLDTGHGPLVAPGLRYLVGTFDHRRTVLCGAVVRHYAEFDDLTTHTIAEMRDLARRWRVRDFVPPPTTLKRRRRRVPSWARVRLWSWEPEVELDVSYVGRVSFKHADWARIGPDPEWCVVRCGLRLGHDKQPVTPRANGYWPGSHLSTSSHTNRTTSVSLLM</sequence>
<organism evidence="2 3">
    <name type="scientific">Actinoalloteichus caeruleus DSM 43889</name>
    <dbReference type="NCBI Taxonomy" id="1120930"/>
    <lineage>
        <taxon>Bacteria</taxon>
        <taxon>Bacillati</taxon>
        <taxon>Actinomycetota</taxon>
        <taxon>Actinomycetes</taxon>
        <taxon>Pseudonocardiales</taxon>
        <taxon>Pseudonocardiaceae</taxon>
        <taxon>Actinoalloteichus</taxon>
        <taxon>Actinoalloteichus cyanogriseus</taxon>
    </lineage>
</organism>
<keyword evidence="3" id="KW-1185">Reference proteome</keyword>
<feature type="region of interest" description="Disordered" evidence="1">
    <location>
        <begin position="1"/>
        <end position="29"/>
    </location>
</feature>
<evidence type="ECO:0000313" key="2">
    <source>
        <dbReference type="EMBL" id="MCP2333112.1"/>
    </source>
</evidence>
<evidence type="ECO:0000256" key="1">
    <source>
        <dbReference type="SAM" id="MobiDB-lite"/>
    </source>
</evidence>
<comment type="caution">
    <text evidence="2">The sequence shown here is derived from an EMBL/GenBank/DDBJ whole genome shotgun (WGS) entry which is preliminary data.</text>
</comment>
<feature type="region of interest" description="Disordered" evidence="1">
    <location>
        <begin position="200"/>
        <end position="223"/>
    </location>
</feature>
<accession>A0ABT1JKS0</accession>
<evidence type="ECO:0000313" key="3">
    <source>
        <dbReference type="Proteomes" id="UP000791080"/>
    </source>
</evidence>
<dbReference type="EMBL" id="AUBJ02000001">
    <property type="protein sequence ID" value="MCP2333112.1"/>
    <property type="molecule type" value="Genomic_DNA"/>
</dbReference>
<dbReference type="Proteomes" id="UP000791080">
    <property type="component" value="Unassembled WGS sequence"/>
</dbReference>
<name>A0ABT1JKS0_ACTCY</name>
<protein>
    <submittedName>
        <fullName evidence="2">Uncharacterized protein</fullName>
    </submittedName>
</protein>
<feature type="compositionally biased region" description="Polar residues" evidence="1">
    <location>
        <begin position="206"/>
        <end position="223"/>
    </location>
</feature>
<proteinExistence type="predicted"/>
<dbReference type="RefSeq" id="WP_253860233.1">
    <property type="nucleotide sequence ID" value="NZ_AUBJ02000001.1"/>
</dbReference>
<gene>
    <name evidence="2" type="ORF">G443_003382</name>
</gene>